<accession>A0A844H7C6</accession>
<reference evidence="5 6" key="1">
    <citation type="submission" date="2019-11" db="EMBL/GenBank/DDBJ databases">
        <authorList>
            <person name="Dong K."/>
        </authorList>
    </citation>
    <scope>NUCLEOTIDE SEQUENCE [LARGE SCALE GENOMIC DNA]</scope>
    <source>
        <strain evidence="5 6">JCM 17370</strain>
    </source>
</reference>
<dbReference type="PROSITE" id="PS00041">
    <property type="entry name" value="HTH_ARAC_FAMILY_1"/>
    <property type="match status" value="1"/>
</dbReference>
<feature type="domain" description="HTH araC/xylS-type" evidence="4">
    <location>
        <begin position="227"/>
        <end position="325"/>
    </location>
</feature>
<dbReference type="PANTHER" id="PTHR43280">
    <property type="entry name" value="ARAC-FAMILY TRANSCRIPTIONAL REGULATOR"/>
    <property type="match status" value="1"/>
</dbReference>
<keyword evidence="2" id="KW-0238">DNA-binding</keyword>
<evidence type="ECO:0000256" key="1">
    <source>
        <dbReference type="ARBA" id="ARBA00023015"/>
    </source>
</evidence>
<dbReference type="InterPro" id="IPR018060">
    <property type="entry name" value="HTH_AraC"/>
</dbReference>
<dbReference type="InterPro" id="IPR018062">
    <property type="entry name" value="HTH_AraC-typ_CS"/>
</dbReference>
<comment type="caution">
    <text evidence="5">The sequence shown here is derived from an EMBL/GenBank/DDBJ whole genome shotgun (WGS) entry which is preliminary data.</text>
</comment>
<dbReference type="Gene3D" id="1.10.10.60">
    <property type="entry name" value="Homeodomain-like"/>
    <property type="match status" value="1"/>
</dbReference>
<dbReference type="InterPro" id="IPR009057">
    <property type="entry name" value="Homeodomain-like_sf"/>
</dbReference>
<dbReference type="Proteomes" id="UP000442533">
    <property type="component" value="Unassembled WGS sequence"/>
</dbReference>
<dbReference type="RefSeq" id="WP_155063792.1">
    <property type="nucleotide sequence ID" value="NZ_WMIF01000006.1"/>
</dbReference>
<evidence type="ECO:0000256" key="3">
    <source>
        <dbReference type="ARBA" id="ARBA00023163"/>
    </source>
</evidence>
<dbReference type="Pfam" id="PF12833">
    <property type="entry name" value="HTH_18"/>
    <property type="match status" value="1"/>
</dbReference>
<dbReference type="AlphaFoldDB" id="A0A844H7C6"/>
<evidence type="ECO:0000313" key="5">
    <source>
        <dbReference type="EMBL" id="MTH34238.1"/>
    </source>
</evidence>
<dbReference type="PANTHER" id="PTHR43280:SF32">
    <property type="entry name" value="TRANSCRIPTIONAL REGULATORY PROTEIN"/>
    <property type="match status" value="1"/>
</dbReference>
<dbReference type="GO" id="GO:0043565">
    <property type="term" value="F:sequence-specific DNA binding"/>
    <property type="evidence" value="ECO:0007669"/>
    <property type="project" value="InterPro"/>
</dbReference>
<protein>
    <submittedName>
        <fullName evidence="5">Helix-turn-helix domain-containing protein</fullName>
    </submittedName>
</protein>
<proteinExistence type="predicted"/>
<evidence type="ECO:0000256" key="2">
    <source>
        <dbReference type="ARBA" id="ARBA00023125"/>
    </source>
</evidence>
<name>A0A844H7C6_9RHOB</name>
<keyword evidence="6" id="KW-1185">Reference proteome</keyword>
<dbReference type="SMART" id="SM00342">
    <property type="entry name" value="HTH_ARAC"/>
    <property type="match status" value="1"/>
</dbReference>
<dbReference type="EMBL" id="WMIF01000006">
    <property type="protein sequence ID" value="MTH34238.1"/>
    <property type="molecule type" value="Genomic_DNA"/>
</dbReference>
<dbReference type="OrthoDB" id="9814125at2"/>
<keyword evidence="3" id="KW-0804">Transcription</keyword>
<dbReference type="PROSITE" id="PS01124">
    <property type="entry name" value="HTH_ARAC_FAMILY_2"/>
    <property type="match status" value="1"/>
</dbReference>
<dbReference type="SUPFAM" id="SSF46689">
    <property type="entry name" value="Homeodomain-like"/>
    <property type="match status" value="1"/>
</dbReference>
<keyword evidence="1" id="KW-0805">Transcription regulation</keyword>
<sequence length="338" mass="36167">MTDSLGLARRRLIPNRLQPGLRLAGAAVNADVILEPAWPDPRPTEAEPAPPVRTSGWLARSAPCGQPLPAGAAAILRVQDLGGLHWGRAPPRPGDGPEPRLRSDHLLIALTAGEAALCFPRQAYPLTGPRLAYLPAGTAFALRVQADARGWALMIPAAQAGGLPQTFRQGIPDPDDAAHLQQALRAGPDAAGLARVQALLPGSLARLRYEQADPAPADLARARRLCARFLGQLERGHQQGHTLAEYARDLGCSLAQLDRACRLSRGRPALELLYRFRLDRAARLLRETDAPVPVIAQKLGFSGPGHFARIFAAATGTTPEALRAQSRKERLSLATHPP</sequence>
<organism evidence="5 6">
    <name type="scientific">Paracoccus limosus</name>
    <dbReference type="NCBI Taxonomy" id="913252"/>
    <lineage>
        <taxon>Bacteria</taxon>
        <taxon>Pseudomonadati</taxon>
        <taxon>Pseudomonadota</taxon>
        <taxon>Alphaproteobacteria</taxon>
        <taxon>Rhodobacterales</taxon>
        <taxon>Paracoccaceae</taxon>
        <taxon>Paracoccus</taxon>
    </lineage>
</organism>
<evidence type="ECO:0000259" key="4">
    <source>
        <dbReference type="PROSITE" id="PS01124"/>
    </source>
</evidence>
<evidence type="ECO:0000313" key="6">
    <source>
        <dbReference type="Proteomes" id="UP000442533"/>
    </source>
</evidence>
<gene>
    <name evidence="5" type="ORF">GL279_06435</name>
</gene>
<dbReference type="GO" id="GO:0003700">
    <property type="term" value="F:DNA-binding transcription factor activity"/>
    <property type="evidence" value="ECO:0007669"/>
    <property type="project" value="InterPro"/>
</dbReference>